<feature type="region of interest" description="Disordered" evidence="1">
    <location>
        <begin position="390"/>
        <end position="426"/>
    </location>
</feature>
<evidence type="ECO:0000256" key="1">
    <source>
        <dbReference type="SAM" id="MobiDB-lite"/>
    </source>
</evidence>
<gene>
    <name evidence="2" type="ORF">SAMN05216418_0128</name>
</gene>
<feature type="region of interest" description="Disordered" evidence="1">
    <location>
        <begin position="174"/>
        <end position="253"/>
    </location>
</feature>
<feature type="compositionally biased region" description="Basic residues" evidence="1">
    <location>
        <begin position="225"/>
        <end position="241"/>
    </location>
</feature>
<feature type="compositionally biased region" description="Basic and acidic residues" evidence="1">
    <location>
        <begin position="390"/>
        <end position="417"/>
    </location>
</feature>
<name>A0A1G6RGP1_9MICO</name>
<dbReference type="Proteomes" id="UP000183203">
    <property type="component" value="Unassembled WGS sequence"/>
</dbReference>
<sequence length="426" mass="46901">MYSRRSLFSGEKSVELAPETSQVAASRPNKSRSGSWSPEPAPGAYAPLPCWSSAGAWFDAVMDALATPEGERVRAAVKVAPHTLLRVAQEDMRSADLGTGRGVTTAHQTVADRLGMCKRTVQRAREILLLLGLSAVVIEGRYLYGSERIAAQLKHGGRQLRMASTRALVMLRSAAQRPLRETPAPVPPRISGAGDIERSVENVHLPRRRSAPPTAPVQKNSPTRGKPRSKAASRQPGRRSITRSGSIVRPTSPRPIELQRFAAGLAQRIPWLARGKHVGHVVGMLERSGIDVSEWSVEGLMFAMNAWLTRDGRRVPETFTSRGALGFYGWVIRHVVTEHSQLDQARRDAAAQRAADQERRAAERAAEAARLASIDHDEVDRVIAQMKADQREYERTAREREAARKRAAADARQELAERTAQLRSRG</sequence>
<dbReference type="EMBL" id="FMYG01000011">
    <property type="protein sequence ID" value="SDD03728.1"/>
    <property type="molecule type" value="Genomic_DNA"/>
</dbReference>
<proteinExistence type="predicted"/>
<feature type="region of interest" description="Disordered" evidence="1">
    <location>
        <begin position="1"/>
        <end position="40"/>
    </location>
</feature>
<dbReference type="AlphaFoldDB" id="A0A1G6RGP1"/>
<protein>
    <recommendedName>
        <fullName evidence="4">Replication protein</fullName>
    </recommendedName>
</protein>
<organism evidence="2 3">
    <name type="scientific">Microbacterium enclense</name>
    <dbReference type="NCBI Taxonomy" id="993073"/>
    <lineage>
        <taxon>Bacteria</taxon>
        <taxon>Bacillati</taxon>
        <taxon>Actinomycetota</taxon>
        <taxon>Actinomycetes</taxon>
        <taxon>Micrococcales</taxon>
        <taxon>Microbacteriaceae</taxon>
        <taxon>Microbacterium</taxon>
    </lineage>
</organism>
<evidence type="ECO:0008006" key="4">
    <source>
        <dbReference type="Google" id="ProtNLM"/>
    </source>
</evidence>
<accession>A0A1G6RGP1</accession>
<reference evidence="2 3" key="1">
    <citation type="submission" date="2016-09" db="EMBL/GenBank/DDBJ databases">
        <authorList>
            <person name="Capua I."/>
            <person name="De Benedictis P."/>
            <person name="Joannis T."/>
            <person name="Lombin L.H."/>
            <person name="Cattoli G."/>
        </authorList>
    </citation>
    <scope>NUCLEOTIDE SEQUENCE [LARGE SCALE GENOMIC DNA]</scope>
    <source>
        <strain evidence="2 3">NIO-1002</strain>
    </source>
</reference>
<evidence type="ECO:0000313" key="3">
    <source>
        <dbReference type="Proteomes" id="UP000183203"/>
    </source>
</evidence>
<evidence type="ECO:0000313" key="2">
    <source>
        <dbReference type="EMBL" id="SDD03728.1"/>
    </source>
</evidence>